<comment type="caution">
    <text evidence="2">The sequence shown here is derived from an EMBL/GenBank/DDBJ whole genome shotgun (WGS) entry which is preliminary data.</text>
</comment>
<protein>
    <submittedName>
        <fullName evidence="2">Uncharacterized protein</fullName>
    </submittedName>
</protein>
<evidence type="ECO:0000256" key="1">
    <source>
        <dbReference type="SAM" id="MobiDB-lite"/>
    </source>
</evidence>
<evidence type="ECO:0000313" key="2">
    <source>
        <dbReference type="EMBL" id="KAK7083574.1"/>
    </source>
</evidence>
<dbReference type="AlphaFoldDB" id="A0AAN9AD47"/>
<name>A0AAN9AD47_HALRR</name>
<accession>A0AAN9AD47</accession>
<feature type="region of interest" description="Disordered" evidence="1">
    <location>
        <begin position="74"/>
        <end position="150"/>
    </location>
</feature>
<organism evidence="2 3">
    <name type="scientific">Halocaridina rubra</name>
    <name type="common">Hawaiian red shrimp</name>
    <dbReference type="NCBI Taxonomy" id="373956"/>
    <lineage>
        <taxon>Eukaryota</taxon>
        <taxon>Metazoa</taxon>
        <taxon>Ecdysozoa</taxon>
        <taxon>Arthropoda</taxon>
        <taxon>Crustacea</taxon>
        <taxon>Multicrustacea</taxon>
        <taxon>Malacostraca</taxon>
        <taxon>Eumalacostraca</taxon>
        <taxon>Eucarida</taxon>
        <taxon>Decapoda</taxon>
        <taxon>Pleocyemata</taxon>
        <taxon>Caridea</taxon>
        <taxon>Atyoidea</taxon>
        <taxon>Atyidae</taxon>
        <taxon>Halocaridina</taxon>
    </lineage>
</organism>
<proteinExistence type="predicted"/>
<gene>
    <name evidence="2" type="ORF">SK128_005294</name>
</gene>
<feature type="compositionally biased region" description="Polar residues" evidence="1">
    <location>
        <begin position="92"/>
        <end position="108"/>
    </location>
</feature>
<evidence type="ECO:0000313" key="3">
    <source>
        <dbReference type="Proteomes" id="UP001381693"/>
    </source>
</evidence>
<reference evidence="2 3" key="1">
    <citation type="submission" date="2023-11" db="EMBL/GenBank/DDBJ databases">
        <title>Halocaridina rubra genome assembly.</title>
        <authorList>
            <person name="Smith C."/>
        </authorList>
    </citation>
    <scope>NUCLEOTIDE SEQUENCE [LARGE SCALE GENOMIC DNA]</scope>
    <source>
        <strain evidence="2">EP-1</strain>
        <tissue evidence="2">Whole</tissue>
    </source>
</reference>
<feature type="compositionally biased region" description="Basic residues" evidence="1">
    <location>
        <begin position="135"/>
        <end position="150"/>
    </location>
</feature>
<feature type="compositionally biased region" description="Low complexity" evidence="1">
    <location>
        <begin position="75"/>
        <end position="85"/>
    </location>
</feature>
<feature type="region of interest" description="Disordered" evidence="1">
    <location>
        <begin position="1"/>
        <end position="21"/>
    </location>
</feature>
<keyword evidence="3" id="KW-1185">Reference proteome</keyword>
<feature type="compositionally biased region" description="Low complexity" evidence="1">
    <location>
        <begin position="109"/>
        <end position="129"/>
    </location>
</feature>
<feature type="non-terminal residue" evidence="2">
    <location>
        <position position="150"/>
    </location>
</feature>
<dbReference type="Proteomes" id="UP001381693">
    <property type="component" value="Unassembled WGS sequence"/>
</dbReference>
<dbReference type="EMBL" id="JAXCGZ010002800">
    <property type="protein sequence ID" value="KAK7083574.1"/>
    <property type="molecule type" value="Genomic_DNA"/>
</dbReference>
<sequence length="150" mass="16746">MGQGSSSSLISQFDPIPSTSSCTVQSQSLRTQLDLASLQESLQEPMVLSPAKDISPFTFSFEGLSPLTFNPRIKSTSSVSSDITSAPAVVGSQPSHQLQTNLVPTASEQQQLHQQQQQEYPQQQQQQQQTGGRVSKPRRRSHRRQRRRRR</sequence>